<dbReference type="Gramene" id="KGN52196">
    <property type="protein sequence ID" value="KGN52196"/>
    <property type="gene ID" value="Csa_5G615190"/>
</dbReference>
<reference evidence="2 3" key="2">
    <citation type="journal article" date="2009" name="PLoS ONE">
        <title>An integrated genetic and cytogenetic map of the cucumber genome.</title>
        <authorList>
            <person name="Ren Y."/>
            <person name="Zhang Z."/>
            <person name="Liu J."/>
            <person name="Staub J.E."/>
            <person name="Han Y."/>
            <person name="Cheng Z."/>
            <person name="Li X."/>
            <person name="Lu J."/>
            <person name="Miao H."/>
            <person name="Kang H."/>
            <person name="Xie B."/>
            <person name="Gu X."/>
            <person name="Wang X."/>
            <person name="Du Y."/>
            <person name="Jin W."/>
            <person name="Huang S."/>
        </authorList>
    </citation>
    <scope>NUCLEOTIDE SEQUENCE [LARGE SCALE GENOMIC DNA]</scope>
    <source>
        <strain evidence="3">cv. 9930</strain>
    </source>
</reference>
<feature type="signal peptide" evidence="1">
    <location>
        <begin position="1"/>
        <end position="16"/>
    </location>
</feature>
<evidence type="ECO:0000256" key="1">
    <source>
        <dbReference type="SAM" id="SignalP"/>
    </source>
</evidence>
<dbReference type="Proteomes" id="UP000029981">
    <property type="component" value="Chromosome 5"/>
</dbReference>
<keyword evidence="3" id="KW-1185">Reference proteome</keyword>
<feature type="chain" id="PRO_5001965518" evidence="1">
    <location>
        <begin position="17"/>
        <end position="107"/>
    </location>
</feature>
<name>A0A0A0KWM8_CUCSA</name>
<organism evidence="2 3">
    <name type="scientific">Cucumis sativus</name>
    <name type="common">Cucumber</name>
    <dbReference type="NCBI Taxonomy" id="3659"/>
    <lineage>
        <taxon>Eukaryota</taxon>
        <taxon>Viridiplantae</taxon>
        <taxon>Streptophyta</taxon>
        <taxon>Embryophyta</taxon>
        <taxon>Tracheophyta</taxon>
        <taxon>Spermatophyta</taxon>
        <taxon>Magnoliopsida</taxon>
        <taxon>eudicotyledons</taxon>
        <taxon>Gunneridae</taxon>
        <taxon>Pentapetalae</taxon>
        <taxon>rosids</taxon>
        <taxon>fabids</taxon>
        <taxon>Cucurbitales</taxon>
        <taxon>Cucurbitaceae</taxon>
        <taxon>Benincaseae</taxon>
        <taxon>Cucumis</taxon>
    </lineage>
</organism>
<evidence type="ECO:0000313" key="2">
    <source>
        <dbReference type="EMBL" id="KGN52196.1"/>
    </source>
</evidence>
<proteinExistence type="predicted"/>
<reference evidence="2 3" key="3">
    <citation type="journal article" date="2010" name="BMC Genomics">
        <title>Transcriptome sequencing and comparative analysis of cucumber flowers with different sex types.</title>
        <authorList>
            <person name="Guo S."/>
            <person name="Zheng Y."/>
            <person name="Joung J.G."/>
            <person name="Liu S."/>
            <person name="Zhang Z."/>
            <person name="Crasta O.R."/>
            <person name="Sobral B.W."/>
            <person name="Xu Y."/>
            <person name="Huang S."/>
            <person name="Fei Z."/>
        </authorList>
    </citation>
    <scope>NUCLEOTIDE SEQUENCE [LARGE SCALE GENOMIC DNA]</scope>
    <source>
        <strain evidence="3">cv. 9930</strain>
    </source>
</reference>
<sequence>MHFLSISSLAVIVIAPENLPSPSIAPNSVPRLILEFRVSVLCFTTEGSAAENIEGPESWKVAELDEAVRQRNSILEVLNILPTVLLSQIIRFLLKCLKILSVRLIGS</sequence>
<dbReference type="AlphaFoldDB" id="A0A0A0KWM8"/>
<dbReference type="EMBL" id="CM002926">
    <property type="protein sequence ID" value="KGN52196.1"/>
    <property type="molecule type" value="Genomic_DNA"/>
</dbReference>
<reference evidence="2 3" key="1">
    <citation type="journal article" date="2009" name="Nat. Genet.">
        <title>The genome of the cucumber, Cucumis sativus L.</title>
        <authorList>
            <person name="Huang S."/>
            <person name="Li R."/>
            <person name="Zhang Z."/>
            <person name="Li L."/>
            <person name="Gu X."/>
            <person name="Fan W."/>
            <person name="Lucas W.J."/>
            <person name="Wang X."/>
            <person name="Xie B."/>
            <person name="Ni P."/>
            <person name="Ren Y."/>
            <person name="Zhu H."/>
            <person name="Li J."/>
            <person name="Lin K."/>
            <person name="Jin W."/>
            <person name="Fei Z."/>
            <person name="Li G."/>
            <person name="Staub J."/>
            <person name="Kilian A."/>
            <person name="van der Vossen E.A."/>
            <person name="Wu Y."/>
            <person name="Guo J."/>
            <person name="He J."/>
            <person name="Jia Z."/>
            <person name="Ren Y."/>
            <person name="Tian G."/>
            <person name="Lu Y."/>
            <person name="Ruan J."/>
            <person name="Qian W."/>
            <person name="Wang M."/>
            <person name="Huang Q."/>
            <person name="Li B."/>
            <person name="Xuan Z."/>
            <person name="Cao J."/>
            <person name="Asan"/>
            <person name="Wu Z."/>
            <person name="Zhang J."/>
            <person name="Cai Q."/>
            <person name="Bai Y."/>
            <person name="Zhao B."/>
            <person name="Han Y."/>
            <person name="Li Y."/>
            <person name="Li X."/>
            <person name="Wang S."/>
            <person name="Shi Q."/>
            <person name="Liu S."/>
            <person name="Cho W.K."/>
            <person name="Kim J.Y."/>
            <person name="Xu Y."/>
            <person name="Heller-Uszynska K."/>
            <person name="Miao H."/>
            <person name="Cheng Z."/>
            <person name="Zhang S."/>
            <person name="Wu J."/>
            <person name="Yang Y."/>
            <person name="Kang H."/>
            <person name="Li M."/>
            <person name="Liang H."/>
            <person name="Ren X."/>
            <person name="Shi Z."/>
            <person name="Wen M."/>
            <person name="Jian M."/>
            <person name="Yang H."/>
            <person name="Zhang G."/>
            <person name="Yang Z."/>
            <person name="Chen R."/>
            <person name="Liu S."/>
            <person name="Li J."/>
            <person name="Ma L."/>
            <person name="Liu H."/>
            <person name="Zhou Y."/>
            <person name="Zhao J."/>
            <person name="Fang X."/>
            <person name="Li G."/>
            <person name="Fang L."/>
            <person name="Li Y."/>
            <person name="Liu D."/>
            <person name="Zheng H."/>
            <person name="Zhang Y."/>
            <person name="Qin N."/>
            <person name="Li Z."/>
            <person name="Yang G."/>
            <person name="Yang S."/>
            <person name="Bolund L."/>
            <person name="Kristiansen K."/>
            <person name="Zheng H."/>
            <person name="Li S."/>
            <person name="Zhang X."/>
            <person name="Yang H."/>
            <person name="Wang J."/>
            <person name="Sun R."/>
            <person name="Zhang B."/>
            <person name="Jiang S."/>
            <person name="Wang J."/>
            <person name="Du Y."/>
            <person name="Li S."/>
        </authorList>
    </citation>
    <scope>NUCLEOTIDE SEQUENCE [LARGE SCALE GENOMIC DNA]</scope>
    <source>
        <strain evidence="3">cv. 9930</strain>
    </source>
</reference>
<reference evidence="2 3" key="4">
    <citation type="journal article" date="2011" name="BMC Genomics">
        <title>RNA-Seq improves annotation of protein-coding genes in the cucumber genome.</title>
        <authorList>
            <person name="Li Z."/>
            <person name="Zhang Z."/>
            <person name="Yan P."/>
            <person name="Huang S."/>
            <person name="Fei Z."/>
            <person name="Lin K."/>
        </authorList>
    </citation>
    <scope>NUCLEOTIDE SEQUENCE [LARGE SCALE GENOMIC DNA]</scope>
    <source>
        <strain evidence="3">cv. 9930</strain>
    </source>
</reference>
<gene>
    <name evidence="2" type="ORF">Csa_5G615190</name>
</gene>
<accession>A0A0A0KWM8</accession>
<keyword evidence="1" id="KW-0732">Signal</keyword>
<evidence type="ECO:0000313" key="3">
    <source>
        <dbReference type="Proteomes" id="UP000029981"/>
    </source>
</evidence>
<protein>
    <submittedName>
        <fullName evidence="2">Uncharacterized protein</fullName>
    </submittedName>
</protein>